<evidence type="ECO:0000313" key="2">
    <source>
        <dbReference type="Proteomes" id="UP000070366"/>
    </source>
</evidence>
<dbReference type="OrthoDB" id="9788468at2"/>
<dbReference type="KEGG" id="cmiu:B1H56_13875"/>
<dbReference type="AlphaFoldDB" id="A0A136Q038"/>
<organism evidence="1 2">
    <name type="scientific">Christensenella minuta</name>
    <dbReference type="NCBI Taxonomy" id="626937"/>
    <lineage>
        <taxon>Bacteria</taxon>
        <taxon>Bacillati</taxon>
        <taxon>Bacillota</taxon>
        <taxon>Clostridia</taxon>
        <taxon>Christensenellales</taxon>
        <taxon>Christensenellaceae</taxon>
        <taxon>Christensenella</taxon>
    </lineage>
</organism>
<dbReference type="RefSeq" id="WP_066522864.1">
    <property type="nucleotide sequence ID" value="NZ_CABMOF010000010.1"/>
</dbReference>
<sequence length="175" mass="20368">MLTNTELTELNKQRKIHQIAFLVYDAEETMQKWVDLLDIGPWLVLVMSDETCTDVIENGQASDRKFKFICAATMVGETQIELIQPCYGVEVYENWMKKHGEGLHHIKEYIPNEKLDAAVKNYEEKGMPLIRGGHYLEDIHLYIDSMDKLGFQLEIGNCADISLTEDMYYIFPRER</sequence>
<gene>
    <name evidence="1" type="ORF">HMPREF3293_03071</name>
</gene>
<protein>
    <recommendedName>
        <fullName evidence="3">VOC domain-containing protein</fullName>
    </recommendedName>
</protein>
<dbReference type="STRING" id="626937.HMPREF3293_03071"/>
<accession>A0A136Q038</accession>
<dbReference type="SUPFAM" id="SSF54593">
    <property type="entry name" value="Glyoxalase/Bleomycin resistance protein/Dihydroxybiphenyl dioxygenase"/>
    <property type="match status" value="1"/>
</dbReference>
<dbReference type="Proteomes" id="UP000070366">
    <property type="component" value="Unassembled WGS sequence"/>
</dbReference>
<comment type="caution">
    <text evidence="1">The sequence shown here is derived from an EMBL/GenBank/DDBJ whole genome shotgun (WGS) entry which is preliminary data.</text>
</comment>
<evidence type="ECO:0008006" key="3">
    <source>
        <dbReference type="Google" id="ProtNLM"/>
    </source>
</evidence>
<reference evidence="1 2" key="1">
    <citation type="submission" date="2016-02" db="EMBL/GenBank/DDBJ databases">
        <authorList>
            <person name="Wen L."/>
            <person name="He K."/>
            <person name="Yang H."/>
        </authorList>
    </citation>
    <scope>NUCLEOTIDE SEQUENCE [LARGE SCALE GENOMIC DNA]</scope>
    <source>
        <strain evidence="1 2">DSM 22607</strain>
    </source>
</reference>
<name>A0A136Q038_9FIRM</name>
<dbReference type="InterPro" id="IPR029068">
    <property type="entry name" value="Glyas_Bleomycin-R_OHBP_Dase"/>
</dbReference>
<dbReference type="Pfam" id="PF13669">
    <property type="entry name" value="Glyoxalase_4"/>
    <property type="match status" value="1"/>
</dbReference>
<keyword evidence="2" id="KW-1185">Reference proteome</keyword>
<proteinExistence type="predicted"/>
<evidence type="ECO:0000313" key="1">
    <source>
        <dbReference type="EMBL" id="KXK64023.1"/>
    </source>
</evidence>
<dbReference type="EMBL" id="LSZW01000067">
    <property type="protein sequence ID" value="KXK64023.1"/>
    <property type="molecule type" value="Genomic_DNA"/>
</dbReference>
<dbReference type="Gene3D" id="3.10.180.10">
    <property type="entry name" value="2,3-Dihydroxybiphenyl 1,2-Dioxygenase, domain 1"/>
    <property type="match status" value="1"/>
</dbReference>